<evidence type="ECO:0000256" key="2">
    <source>
        <dbReference type="ARBA" id="ARBA00010708"/>
    </source>
</evidence>
<accession>A0A3D9B0W7</accession>
<comment type="catalytic activity">
    <reaction evidence="1">
        <text>ATP-dependent breakage, passage and rejoining of double-stranded DNA.</text>
        <dbReference type="EC" id="5.6.2.2"/>
    </reaction>
</comment>
<dbReference type="InterPro" id="IPR036890">
    <property type="entry name" value="HATPase_C_sf"/>
</dbReference>
<keyword evidence="5" id="KW-0067">ATP-binding</keyword>
<evidence type="ECO:0000256" key="3">
    <source>
        <dbReference type="ARBA" id="ARBA00012895"/>
    </source>
</evidence>
<evidence type="ECO:0000313" key="9">
    <source>
        <dbReference type="EMBL" id="REC46872.1"/>
    </source>
</evidence>
<dbReference type="EMBL" id="QNVU01000029">
    <property type="protein sequence ID" value="REC46872.1"/>
    <property type="molecule type" value="Genomic_DNA"/>
</dbReference>
<comment type="caution">
    <text evidence="9">The sequence shown here is derived from an EMBL/GenBank/DDBJ whole genome shotgun (WGS) entry which is preliminary data.</text>
</comment>
<dbReference type="EC" id="5.6.2.2" evidence="3"/>
<keyword evidence="8" id="KW-0413">Isomerase</keyword>
<evidence type="ECO:0000256" key="6">
    <source>
        <dbReference type="ARBA" id="ARBA00023029"/>
    </source>
</evidence>
<keyword evidence="10" id="KW-1185">Reference proteome</keyword>
<name>A0A3D9B0W7_9FLAO</name>
<keyword evidence="6" id="KW-0799">Topoisomerase</keyword>
<keyword evidence="7" id="KW-0238">DNA-binding</keyword>
<evidence type="ECO:0000256" key="4">
    <source>
        <dbReference type="ARBA" id="ARBA00022741"/>
    </source>
</evidence>
<evidence type="ECO:0000313" key="10">
    <source>
        <dbReference type="Proteomes" id="UP000256924"/>
    </source>
</evidence>
<dbReference type="PANTHER" id="PTHR45866">
    <property type="entry name" value="DNA GYRASE/TOPOISOMERASE SUBUNIT B"/>
    <property type="match status" value="1"/>
</dbReference>
<evidence type="ECO:0000256" key="1">
    <source>
        <dbReference type="ARBA" id="ARBA00000185"/>
    </source>
</evidence>
<evidence type="ECO:0000256" key="7">
    <source>
        <dbReference type="ARBA" id="ARBA00023125"/>
    </source>
</evidence>
<evidence type="ECO:0000256" key="5">
    <source>
        <dbReference type="ARBA" id="ARBA00022840"/>
    </source>
</evidence>
<dbReference type="SUPFAM" id="SSF55874">
    <property type="entry name" value="ATPase domain of HSP90 chaperone/DNA topoisomerase II/histidine kinase"/>
    <property type="match status" value="1"/>
</dbReference>
<evidence type="ECO:0000256" key="8">
    <source>
        <dbReference type="ARBA" id="ARBA00023235"/>
    </source>
</evidence>
<keyword evidence="4" id="KW-0547">Nucleotide-binding</keyword>
<comment type="similarity">
    <text evidence="2">Belongs to the type II topoisomerase GyrB family.</text>
</comment>
<sequence>MRSKLEEKKYTANSIQSLEGMEHVRLRPKMYFENCFKENNLNTLVFGSLCHAIDEYFDENCSEIIINAVGNSLKIEYNAGMSLEKSHDLTIAECIMTKIGACSNEKKHLEVGDEFCRVGMAIINAVSEKCELKTIFNRQKGHFIFEKGKTVSKEIIKADNSEDFTTISFEISKEIFGDFVFELNDLRLKLKALKERLPNLKIETSNL</sequence>
<dbReference type="Gene3D" id="3.30.565.10">
    <property type="entry name" value="Histidine kinase-like ATPase, C-terminal domain"/>
    <property type="match status" value="1"/>
</dbReference>
<dbReference type="PANTHER" id="PTHR45866:SF1">
    <property type="entry name" value="DNA GYRASE SUBUNIT B, MITOCHONDRIAL"/>
    <property type="match status" value="1"/>
</dbReference>
<proteinExistence type="inferred from homology"/>
<dbReference type="AlphaFoldDB" id="A0A3D9B0W7"/>
<dbReference type="GO" id="GO:0003918">
    <property type="term" value="F:DNA topoisomerase type II (double strand cut, ATP-hydrolyzing) activity"/>
    <property type="evidence" value="ECO:0007669"/>
    <property type="project" value="UniProtKB-EC"/>
</dbReference>
<gene>
    <name evidence="9" type="ORF">DRF68_14010</name>
</gene>
<dbReference type="Proteomes" id="UP000256924">
    <property type="component" value="Unassembled WGS sequence"/>
</dbReference>
<dbReference type="GO" id="GO:0003677">
    <property type="term" value="F:DNA binding"/>
    <property type="evidence" value="ECO:0007669"/>
    <property type="project" value="UniProtKB-KW"/>
</dbReference>
<dbReference type="GO" id="GO:0005524">
    <property type="term" value="F:ATP binding"/>
    <property type="evidence" value="ECO:0007669"/>
    <property type="project" value="UniProtKB-KW"/>
</dbReference>
<reference evidence="9 10" key="1">
    <citation type="journal article" date="2004" name="Emerg. Infect. Dis.">
        <title>Amoebae-resisting bacteria isolated from human nasal swabs by amoebal coculture.</title>
        <authorList>
            <person name="Greub G."/>
            <person name="La Scola B."/>
            <person name="Raoult D."/>
        </authorList>
    </citation>
    <scope>NUCLEOTIDE SEQUENCE [LARGE SCALE GENOMIC DNA]</scope>
    <source>
        <strain evidence="9 10">CCUG 51329</strain>
    </source>
</reference>
<protein>
    <recommendedName>
        <fullName evidence="3">DNA topoisomerase (ATP-hydrolyzing)</fullName>
        <ecNumber evidence="3">5.6.2.2</ecNumber>
    </recommendedName>
</protein>
<organism evidence="9 10">
    <name type="scientific">Candidatus Chryseobacterium massiliense</name>
    <dbReference type="NCBI Taxonomy" id="204089"/>
    <lineage>
        <taxon>Bacteria</taxon>
        <taxon>Pseudomonadati</taxon>
        <taxon>Bacteroidota</taxon>
        <taxon>Flavobacteriia</taxon>
        <taxon>Flavobacteriales</taxon>
        <taxon>Weeksellaceae</taxon>
        <taxon>Chryseobacterium group</taxon>
        <taxon>Chryseobacterium</taxon>
    </lineage>
</organism>